<dbReference type="InterPro" id="IPR001188">
    <property type="entry name" value="Sperm_putr-bd"/>
</dbReference>
<feature type="signal peptide" evidence="6">
    <location>
        <begin position="1"/>
        <end position="23"/>
    </location>
</feature>
<keyword evidence="2" id="KW-0813">Transport</keyword>
<proteinExistence type="predicted"/>
<dbReference type="CDD" id="cd13590">
    <property type="entry name" value="PBP2_PotD_PotF_like"/>
    <property type="match status" value="1"/>
</dbReference>
<feature type="chain" id="PRO_5039146624" evidence="6">
    <location>
        <begin position="24"/>
        <end position="366"/>
    </location>
</feature>
<evidence type="ECO:0000256" key="4">
    <source>
        <dbReference type="ARBA" id="ARBA00022764"/>
    </source>
</evidence>
<dbReference type="PIRSF" id="PIRSF019574">
    <property type="entry name" value="Periplasmic_polyamine_BP"/>
    <property type="match status" value="1"/>
</dbReference>
<dbReference type="GO" id="GO:0019808">
    <property type="term" value="F:polyamine binding"/>
    <property type="evidence" value="ECO:0007669"/>
    <property type="project" value="InterPro"/>
</dbReference>
<dbReference type="PANTHER" id="PTHR30222:SF17">
    <property type="entry name" value="SPERMIDINE_PUTRESCINE-BINDING PERIPLASMIC PROTEIN"/>
    <property type="match status" value="1"/>
</dbReference>
<dbReference type="EMBL" id="CP019699">
    <property type="protein sequence ID" value="AQS57446.1"/>
    <property type="molecule type" value="Genomic_DNA"/>
</dbReference>
<dbReference type="RefSeq" id="WP_077721290.1">
    <property type="nucleotide sequence ID" value="NZ_CP019699.1"/>
</dbReference>
<dbReference type="Pfam" id="PF13416">
    <property type="entry name" value="SBP_bac_8"/>
    <property type="match status" value="1"/>
</dbReference>
<evidence type="ECO:0000256" key="3">
    <source>
        <dbReference type="ARBA" id="ARBA00022729"/>
    </source>
</evidence>
<evidence type="ECO:0000256" key="6">
    <source>
        <dbReference type="SAM" id="SignalP"/>
    </source>
</evidence>
<evidence type="ECO:0000313" key="7">
    <source>
        <dbReference type="EMBL" id="AQS57446.1"/>
    </source>
</evidence>
<dbReference type="PROSITE" id="PS51257">
    <property type="entry name" value="PROKAR_LIPOPROTEIN"/>
    <property type="match status" value="1"/>
</dbReference>
<evidence type="ECO:0000256" key="5">
    <source>
        <dbReference type="PIRSR" id="PIRSR019574-1"/>
    </source>
</evidence>
<gene>
    <name evidence="7" type="ORF">B0W44_07280</name>
</gene>
<feature type="binding site" evidence="5">
    <location>
        <position position="57"/>
    </location>
    <ligand>
        <name>spermidine</name>
        <dbReference type="ChEBI" id="CHEBI:57834"/>
    </ligand>
</feature>
<dbReference type="SUPFAM" id="SSF53850">
    <property type="entry name" value="Periplasmic binding protein-like II"/>
    <property type="match status" value="1"/>
</dbReference>
<dbReference type="Proteomes" id="UP000188603">
    <property type="component" value="Chromosome"/>
</dbReference>
<feature type="binding site" evidence="5">
    <location>
        <position position="105"/>
    </location>
    <ligand>
        <name>spermidine</name>
        <dbReference type="ChEBI" id="CHEBI:57834"/>
    </ligand>
</feature>
<evidence type="ECO:0000256" key="2">
    <source>
        <dbReference type="ARBA" id="ARBA00022448"/>
    </source>
</evidence>
<dbReference type="PANTHER" id="PTHR30222">
    <property type="entry name" value="SPERMIDINE/PUTRESCINE-BINDING PERIPLASMIC PROTEIN"/>
    <property type="match status" value="1"/>
</dbReference>
<dbReference type="InterPro" id="IPR006059">
    <property type="entry name" value="SBP"/>
</dbReference>
<evidence type="ECO:0000256" key="1">
    <source>
        <dbReference type="ARBA" id="ARBA00004418"/>
    </source>
</evidence>
<organism evidence="7 8">
    <name type="scientific">Novibacillus thermophilus</name>
    <dbReference type="NCBI Taxonomy" id="1471761"/>
    <lineage>
        <taxon>Bacteria</taxon>
        <taxon>Bacillati</taxon>
        <taxon>Bacillota</taxon>
        <taxon>Bacilli</taxon>
        <taxon>Bacillales</taxon>
        <taxon>Thermoactinomycetaceae</taxon>
        <taxon>Novibacillus</taxon>
    </lineage>
</organism>
<comment type="subcellular location">
    <subcellularLocation>
        <location evidence="1">Periplasm</location>
    </subcellularLocation>
</comment>
<keyword evidence="4" id="KW-0574">Periplasm</keyword>
<keyword evidence="8" id="KW-1185">Reference proteome</keyword>
<protein>
    <submittedName>
        <fullName evidence="7">ABC transporter permease</fullName>
    </submittedName>
</protein>
<dbReference type="GO" id="GO:0042597">
    <property type="term" value="C:periplasmic space"/>
    <property type="evidence" value="ECO:0007669"/>
    <property type="project" value="UniProtKB-SubCell"/>
</dbReference>
<sequence>MQTNAKKLSFLLLVLVISVSAFISGCSSSDTSGDSSTSEGSQDEQLSGELNLFIWSEYMPDSVIKKFEEEYGIRVNYNTYSSNEEMLAKISGGAAGYDLSVASDYMVEIMLKQDLLEPIDKDNIANLKNIDEQFLDQSFDPGNEHSVPYMWGNVVIAVNKDAVNQDVNSYEDLWDPDFERSLVVLDDQRVLIGIANKLQGESMNATDPAVIEKSKDILLDLLPNIKAYDSDSPKTMLINGEATAGIVWGAEAHLAKRENPAIEAVLPEEGTNIWMDNFVIPVGAPNKQAAEAFIDFILRPEISAEISKDFPYANPNKAAHELIDEEILNDPAVYSPPEFIEKSEYFTDIGDAILEYDRVWSEIKQH</sequence>
<reference evidence="7 8" key="1">
    <citation type="journal article" date="2015" name="Int. J. Syst. Evol. Microbiol.">
        <title>Novibacillus thermophilus gen. nov., sp. nov., a Gram-staining-negative and moderately thermophilic member of the family Thermoactinomycetaceae.</title>
        <authorList>
            <person name="Yang G."/>
            <person name="Chen J."/>
            <person name="Zhou S."/>
        </authorList>
    </citation>
    <scope>NUCLEOTIDE SEQUENCE [LARGE SCALE GENOMIC DNA]</scope>
    <source>
        <strain evidence="7 8">SG-1</strain>
    </source>
</reference>
<dbReference type="Gene3D" id="3.40.190.10">
    <property type="entry name" value="Periplasmic binding protein-like II"/>
    <property type="match status" value="2"/>
</dbReference>
<name>A0A1U9KBQ6_9BACL</name>
<dbReference type="STRING" id="1471761.B0W44_07280"/>
<evidence type="ECO:0000313" key="8">
    <source>
        <dbReference type="Proteomes" id="UP000188603"/>
    </source>
</evidence>
<dbReference type="OrthoDB" id="9769319at2"/>
<dbReference type="AlphaFoldDB" id="A0A1U9KBQ6"/>
<dbReference type="PRINTS" id="PR00909">
    <property type="entry name" value="SPERMDNBNDNG"/>
</dbReference>
<accession>A0A1U9KBQ6</accession>
<keyword evidence="3 6" id="KW-0732">Signal</keyword>
<dbReference type="KEGG" id="ntr:B0W44_07280"/>
<dbReference type="GO" id="GO:0015846">
    <property type="term" value="P:polyamine transport"/>
    <property type="evidence" value="ECO:0007669"/>
    <property type="project" value="InterPro"/>
</dbReference>